<dbReference type="STRING" id="4829.A0A168Q7C5"/>
<dbReference type="EMBL" id="LT554264">
    <property type="protein sequence ID" value="SAM03778.1"/>
    <property type="molecule type" value="Genomic_DNA"/>
</dbReference>
<gene>
    <name evidence="2" type="primary">ABSGL_09624.1 scaffold 11483</name>
</gene>
<reference evidence="2" key="1">
    <citation type="submission" date="2016-04" db="EMBL/GenBank/DDBJ databases">
        <authorList>
            <person name="Evans L.H."/>
            <person name="Alamgir A."/>
            <person name="Owens N."/>
            <person name="Weber N.D."/>
            <person name="Virtaneva K."/>
            <person name="Barbian K."/>
            <person name="Babar A."/>
            <person name="Rosenke K."/>
        </authorList>
    </citation>
    <scope>NUCLEOTIDE SEQUENCE [LARGE SCALE GENOMIC DNA]</scope>
    <source>
        <strain evidence="2">CBS 101.48</strain>
    </source>
</reference>
<keyword evidence="3" id="KW-1185">Reference proteome</keyword>
<name>A0A168Q7C5_ABSGL</name>
<dbReference type="PANTHER" id="PTHR12350:SF19">
    <property type="entry name" value="SET DOMAIN-CONTAINING PROTEIN"/>
    <property type="match status" value="1"/>
</dbReference>
<evidence type="ECO:0000313" key="2">
    <source>
        <dbReference type="EMBL" id="SAM03778.1"/>
    </source>
</evidence>
<dbReference type="Proteomes" id="UP000078561">
    <property type="component" value="Unassembled WGS sequence"/>
</dbReference>
<dbReference type="InParanoid" id="A0A168Q7C5"/>
<accession>A0A168Q7C5</accession>
<evidence type="ECO:0000259" key="1">
    <source>
        <dbReference type="Pfam" id="PF00856"/>
    </source>
</evidence>
<dbReference type="InterPro" id="IPR001214">
    <property type="entry name" value="SET_dom"/>
</dbReference>
<dbReference type="PANTHER" id="PTHR12350">
    <property type="entry name" value="HISTONE-LYSINE N-METHYLTRANSFERASE-RELATED"/>
    <property type="match status" value="1"/>
</dbReference>
<proteinExistence type="predicted"/>
<protein>
    <recommendedName>
        <fullName evidence="1">SET domain-containing protein</fullName>
    </recommendedName>
</protein>
<dbReference type="Pfam" id="PF00856">
    <property type="entry name" value="SET"/>
    <property type="match status" value="1"/>
</dbReference>
<dbReference type="SUPFAM" id="SSF82199">
    <property type="entry name" value="SET domain"/>
    <property type="match status" value="1"/>
</dbReference>
<dbReference type="OMA" id="GYWLNGH"/>
<organism evidence="2">
    <name type="scientific">Absidia glauca</name>
    <name type="common">Pin mould</name>
    <dbReference type="NCBI Taxonomy" id="4829"/>
    <lineage>
        <taxon>Eukaryota</taxon>
        <taxon>Fungi</taxon>
        <taxon>Fungi incertae sedis</taxon>
        <taxon>Mucoromycota</taxon>
        <taxon>Mucoromycotina</taxon>
        <taxon>Mucoromycetes</taxon>
        <taxon>Mucorales</taxon>
        <taxon>Cunninghamellaceae</taxon>
        <taxon>Absidia</taxon>
    </lineage>
</organism>
<sequence>MSIKTEAQHIHLPGDKPTHPGIFQVVRQGSPEQFSSKLELGLGFAKGATVVDLQGLTPGPKLYSSVQVSATKHVELNSDLVFMNHSCDPTMSMDVDRMAIVALKDVKAGDEMTFFYPSTEWDMAQPFACWCGSSKCIETVRGAKHLSTDTLKQFVLSKHIQQLVNERDQQA</sequence>
<evidence type="ECO:0000313" key="3">
    <source>
        <dbReference type="Proteomes" id="UP000078561"/>
    </source>
</evidence>
<dbReference type="InterPro" id="IPR053201">
    <property type="entry name" value="Flavunoidine_N-MTase"/>
</dbReference>
<dbReference type="OrthoDB" id="5984008at2759"/>
<dbReference type="InterPro" id="IPR046341">
    <property type="entry name" value="SET_dom_sf"/>
</dbReference>
<dbReference type="AlphaFoldDB" id="A0A168Q7C5"/>
<feature type="domain" description="SET" evidence="1">
    <location>
        <begin position="79"/>
        <end position="116"/>
    </location>
</feature>
<dbReference type="Gene3D" id="2.170.270.10">
    <property type="entry name" value="SET domain"/>
    <property type="match status" value="1"/>
</dbReference>